<protein>
    <submittedName>
        <fullName evidence="2">Uncharacterized protein</fullName>
    </submittedName>
</protein>
<feature type="compositionally biased region" description="Polar residues" evidence="1">
    <location>
        <begin position="48"/>
        <end position="58"/>
    </location>
</feature>
<keyword evidence="3" id="KW-1185">Reference proteome</keyword>
<reference evidence="2 3" key="1">
    <citation type="journal article" date="2023" name="Plants (Basel)">
        <title>Bridging the Gap: Combining Genomics and Transcriptomics Approaches to Understand Stylosanthes scabra, an Orphan Legume from the Brazilian Caatinga.</title>
        <authorList>
            <person name="Ferreira-Neto J.R.C."/>
            <person name="da Silva M.D."/>
            <person name="Binneck E."/>
            <person name="de Melo N.F."/>
            <person name="da Silva R.H."/>
            <person name="de Melo A.L.T.M."/>
            <person name="Pandolfi V."/>
            <person name="Bustamante F.O."/>
            <person name="Brasileiro-Vidal A.C."/>
            <person name="Benko-Iseppon A.M."/>
        </authorList>
    </citation>
    <scope>NUCLEOTIDE SEQUENCE [LARGE SCALE GENOMIC DNA]</scope>
    <source>
        <tissue evidence="2">Leaves</tissue>
    </source>
</reference>
<gene>
    <name evidence="2" type="ORF">PIB30_051678</name>
</gene>
<dbReference type="Proteomes" id="UP001341840">
    <property type="component" value="Unassembled WGS sequence"/>
</dbReference>
<feature type="compositionally biased region" description="Basic and acidic residues" evidence="1">
    <location>
        <begin position="70"/>
        <end position="79"/>
    </location>
</feature>
<feature type="region of interest" description="Disordered" evidence="1">
    <location>
        <begin position="1"/>
        <end position="79"/>
    </location>
</feature>
<proteinExistence type="predicted"/>
<sequence>MGGAPVNQPGSLAGVYGSQPAMGYGNQPGMQPQYQNPLMGKLEEQETKFLSNSNQSPTPRRGTQRLGVQARDEAKTTHA</sequence>
<organism evidence="2 3">
    <name type="scientific">Stylosanthes scabra</name>
    <dbReference type="NCBI Taxonomy" id="79078"/>
    <lineage>
        <taxon>Eukaryota</taxon>
        <taxon>Viridiplantae</taxon>
        <taxon>Streptophyta</taxon>
        <taxon>Embryophyta</taxon>
        <taxon>Tracheophyta</taxon>
        <taxon>Spermatophyta</taxon>
        <taxon>Magnoliopsida</taxon>
        <taxon>eudicotyledons</taxon>
        <taxon>Gunneridae</taxon>
        <taxon>Pentapetalae</taxon>
        <taxon>rosids</taxon>
        <taxon>fabids</taxon>
        <taxon>Fabales</taxon>
        <taxon>Fabaceae</taxon>
        <taxon>Papilionoideae</taxon>
        <taxon>50 kb inversion clade</taxon>
        <taxon>dalbergioids sensu lato</taxon>
        <taxon>Dalbergieae</taxon>
        <taxon>Pterocarpus clade</taxon>
        <taxon>Stylosanthes</taxon>
    </lineage>
</organism>
<comment type="caution">
    <text evidence="2">The sequence shown here is derived from an EMBL/GenBank/DDBJ whole genome shotgun (WGS) entry which is preliminary data.</text>
</comment>
<evidence type="ECO:0000313" key="2">
    <source>
        <dbReference type="EMBL" id="MED6148286.1"/>
    </source>
</evidence>
<dbReference type="EMBL" id="JASCZI010090989">
    <property type="protein sequence ID" value="MED6148286.1"/>
    <property type="molecule type" value="Genomic_DNA"/>
</dbReference>
<evidence type="ECO:0000256" key="1">
    <source>
        <dbReference type="SAM" id="MobiDB-lite"/>
    </source>
</evidence>
<evidence type="ECO:0000313" key="3">
    <source>
        <dbReference type="Proteomes" id="UP001341840"/>
    </source>
</evidence>
<accession>A0ABU6TJ62</accession>
<name>A0ABU6TJ62_9FABA</name>